<dbReference type="Gene3D" id="3.30.429.10">
    <property type="entry name" value="Macrophage Migration Inhibitory Factor"/>
    <property type="match status" value="1"/>
</dbReference>
<evidence type="ECO:0000313" key="2">
    <source>
        <dbReference type="Proteomes" id="UP000653493"/>
    </source>
</evidence>
<dbReference type="PANTHER" id="PTHR37950:SF1">
    <property type="entry name" value="4-HYDROXYPHENYLACETATE CATABOLISM PROTEIN"/>
    <property type="match status" value="1"/>
</dbReference>
<dbReference type="EMBL" id="BMSL01000026">
    <property type="protein sequence ID" value="GGS62275.1"/>
    <property type="molecule type" value="Genomic_DNA"/>
</dbReference>
<evidence type="ECO:0000313" key="1">
    <source>
        <dbReference type="EMBL" id="GGS62275.1"/>
    </source>
</evidence>
<organism evidence="1 2">
    <name type="scientific">Streptomyces griseoviridis</name>
    <dbReference type="NCBI Taxonomy" id="45398"/>
    <lineage>
        <taxon>Bacteria</taxon>
        <taxon>Bacillati</taxon>
        <taxon>Actinomycetota</taxon>
        <taxon>Actinomycetes</taxon>
        <taxon>Kitasatosporales</taxon>
        <taxon>Streptomycetaceae</taxon>
        <taxon>Streptomyces</taxon>
    </lineage>
</organism>
<proteinExistence type="predicted"/>
<dbReference type="Proteomes" id="UP000653493">
    <property type="component" value="Unassembled WGS sequence"/>
</dbReference>
<dbReference type="PANTHER" id="PTHR37950">
    <property type="entry name" value="4-HYDROXYPHENYLACETATE CATABOLISM PROTEIN"/>
    <property type="match status" value="1"/>
</dbReference>
<name>A0A918GVE1_STRGD</name>
<dbReference type="InterPro" id="IPR014347">
    <property type="entry name" value="Tautomerase/MIF_sf"/>
</dbReference>
<reference evidence="1" key="2">
    <citation type="submission" date="2020-09" db="EMBL/GenBank/DDBJ databases">
        <authorList>
            <person name="Sun Q."/>
            <person name="Ohkuma M."/>
        </authorList>
    </citation>
    <scope>NUCLEOTIDE SEQUENCE</scope>
    <source>
        <strain evidence="1">JCM 4234</strain>
    </source>
</reference>
<dbReference type="AlphaFoldDB" id="A0A918GVE1"/>
<dbReference type="InterPro" id="IPR004220">
    <property type="entry name" value="5-COMe_2-OHmuconate_Isoase"/>
</dbReference>
<comment type="caution">
    <text evidence="1">The sequence shown here is derived from an EMBL/GenBank/DDBJ whole genome shotgun (WGS) entry which is preliminary data.</text>
</comment>
<dbReference type="Pfam" id="PF02962">
    <property type="entry name" value="CHMI"/>
    <property type="match status" value="1"/>
</dbReference>
<gene>
    <name evidence="1" type="ORF">GCM10010238_59190</name>
</gene>
<sequence length="133" mass="13942">MPHLTIDYSARLGAAFDRAALVRELHPLVIEESGSTGVCKTLLRPVETCVGDGVGEGDAFVHVEVGLKPGRSEALKGRLAESIVALVGKHLRADGAVVSAEVRELAGSYRLDPPARADAYRGGTLRVCRPAAG</sequence>
<accession>A0A918GVE1</accession>
<keyword evidence="2" id="KW-1185">Reference proteome</keyword>
<protein>
    <recommendedName>
        <fullName evidence="3">5-carboxymethyl-2-hydroxymuconate delta isomerase</fullName>
    </recommendedName>
</protein>
<dbReference type="SUPFAM" id="SSF55331">
    <property type="entry name" value="Tautomerase/MIF"/>
    <property type="match status" value="1"/>
</dbReference>
<evidence type="ECO:0008006" key="3">
    <source>
        <dbReference type="Google" id="ProtNLM"/>
    </source>
</evidence>
<dbReference type="GO" id="GO:0008704">
    <property type="term" value="F:5-carboxymethyl-2-hydroxymuconate delta-isomerase activity"/>
    <property type="evidence" value="ECO:0007669"/>
    <property type="project" value="InterPro"/>
</dbReference>
<reference evidence="1" key="1">
    <citation type="journal article" date="2014" name="Int. J. Syst. Evol. Microbiol.">
        <title>Complete genome sequence of Corynebacterium casei LMG S-19264T (=DSM 44701T), isolated from a smear-ripened cheese.</title>
        <authorList>
            <consortium name="US DOE Joint Genome Institute (JGI-PGF)"/>
            <person name="Walter F."/>
            <person name="Albersmeier A."/>
            <person name="Kalinowski J."/>
            <person name="Ruckert C."/>
        </authorList>
    </citation>
    <scope>NUCLEOTIDE SEQUENCE</scope>
    <source>
        <strain evidence="1">JCM 4234</strain>
    </source>
</reference>